<gene>
    <name evidence="1" type="ORF">TRFO_39499</name>
</gene>
<dbReference type="RefSeq" id="XP_068347429.1">
    <property type="nucleotide sequence ID" value="XM_068512685.1"/>
</dbReference>
<dbReference type="GeneID" id="94847389"/>
<organism evidence="1 2">
    <name type="scientific">Tritrichomonas foetus</name>
    <dbReference type="NCBI Taxonomy" id="1144522"/>
    <lineage>
        <taxon>Eukaryota</taxon>
        <taxon>Metamonada</taxon>
        <taxon>Parabasalia</taxon>
        <taxon>Tritrichomonadida</taxon>
        <taxon>Tritrichomonadidae</taxon>
        <taxon>Tritrichomonas</taxon>
    </lineage>
</organism>
<dbReference type="Proteomes" id="UP000179807">
    <property type="component" value="Unassembled WGS sequence"/>
</dbReference>
<name>A0A1J4JAK5_9EUKA</name>
<comment type="caution">
    <text evidence="1">The sequence shown here is derived from an EMBL/GenBank/DDBJ whole genome shotgun (WGS) entry which is preliminary data.</text>
</comment>
<keyword evidence="2" id="KW-1185">Reference proteome</keyword>
<dbReference type="EMBL" id="MLAK01001329">
    <property type="protein sequence ID" value="OHS94292.1"/>
    <property type="molecule type" value="Genomic_DNA"/>
</dbReference>
<evidence type="ECO:0000313" key="1">
    <source>
        <dbReference type="EMBL" id="OHS94292.1"/>
    </source>
</evidence>
<protein>
    <submittedName>
        <fullName evidence="1">Uncharacterized protein</fullName>
    </submittedName>
</protein>
<reference evidence="1" key="1">
    <citation type="submission" date="2016-10" db="EMBL/GenBank/DDBJ databases">
        <authorList>
            <person name="Benchimol M."/>
            <person name="Almeida L.G."/>
            <person name="Vasconcelos A.T."/>
            <person name="Perreira-Neves A."/>
            <person name="Rosa I.A."/>
            <person name="Tasca T."/>
            <person name="Bogo M.R."/>
            <person name="de Souza W."/>
        </authorList>
    </citation>
    <scope>NUCLEOTIDE SEQUENCE [LARGE SCALE GENOMIC DNA]</scope>
    <source>
        <strain evidence="1">K</strain>
    </source>
</reference>
<dbReference type="AlphaFoldDB" id="A0A1J4JAK5"/>
<evidence type="ECO:0000313" key="2">
    <source>
        <dbReference type="Proteomes" id="UP000179807"/>
    </source>
</evidence>
<dbReference type="VEuPathDB" id="TrichDB:TRFO_39499"/>
<accession>A0A1J4JAK5</accession>
<proteinExistence type="predicted"/>
<sequence>MMSFDSRLRNPDFDSIDSTERQATYDRMARTLHHPRYRANMINHYDELSRVNRKFHDLNYPIPPPSMRERDIIKDMKASTFQQSLLKSSTNKSSSHLMSTDKKVKSMYMTSSRLMKVKQKNLKDQIISKAKEGSVPETEKIIAVIAKTLIENGIDFETVQLALENVLVKVFVDKKTSEFEIEINL</sequence>
<dbReference type="OrthoDB" id="10507890at2759"/>